<keyword evidence="1" id="KW-0805">Transcription regulation</keyword>
<name>A0A1H3V0J8_9BACI</name>
<proteinExistence type="predicted"/>
<keyword evidence="3" id="KW-0804">Transcription</keyword>
<accession>A0A1H3V0J8</accession>
<dbReference type="InterPro" id="IPR001845">
    <property type="entry name" value="HTH_ArsR_DNA-bd_dom"/>
</dbReference>
<dbReference type="Proteomes" id="UP000198935">
    <property type="component" value="Unassembled WGS sequence"/>
</dbReference>
<dbReference type="InterPro" id="IPR036390">
    <property type="entry name" value="WH_DNA-bd_sf"/>
</dbReference>
<dbReference type="SUPFAM" id="SSF46785">
    <property type="entry name" value="Winged helix' DNA-binding domain"/>
    <property type="match status" value="1"/>
</dbReference>
<keyword evidence="2" id="KW-0238">DNA-binding</keyword>
<dbReference type="PANTHER" id="PTHR33154">
    <property type="entry name" value="TRANSCRIPTIONAL REGULATOR, ARSR FAMILY"/>
    <property type="match status" value="1"/>
</dbReference>
<gene>
    <name evidence="5" type="ORF">SAMN05421736_1334</name>
</gene>
<dbReference type="CDD" id="cd00090">
    <property type="entry name" value="HTH_ARSR"/>
    <property type="match status" value="1"/>
</dbReference>
<evidence type="ECO:0000256" key="2">
    <source>
        <dbReference type="ARBA" id="ARBA00023125"/>
    </source>
</evidence>
<dbReference type="STRING" id="1503961.SAMN05421736_1334"/>
<dbReference type="Pfam" id="PF01022">
    <property type="entry name" value="HTH_5"/>
    <property type="match status" value="1"/>
</dbReference>
<evidence type="ECO:0000259" key="4">
    <source>
        <dbReference type="PROSITE" id="PS50987"/>
    </source>
</evidence>
<evidence type="ECO:0000313" key="6">
    <source>
        <dbReference type="Proteomes" id="UP000198935"/>
    </source>
</evidence>
<evidence type="ECO:0000313" key="5">
    <source>
        <dbReference type="EMBL" id="SDZ68233.1"/>
    </source>
</evidence>
<dbReference type="Gene3D" id="1.10.10.10">
    <property type="entry name" value="Winged helix-like DNA-binding domain superfamily/Winged helix DNA-binding domain"/>
    <property type="match status" value="1"/>
</dbReference>
<dbReference type="PANTHER" id="PTHR33154:SF33">
    <property type="entry name" value="TRANSCRIPTIONAL REPRESSOR SDPR"/>
    <property type="match status" value="1"/>
</dbReference>
<organism evidence="5 6">
    <name type="scientific">Evansella caseinilytica</name>
    <dbReference type="NCBI Taxonomy" id="1503961"/>
    <lineage>
        <taxon>Bacteria</taxon>
        <taxon>Bacillati</taxon>
        <taxon>Bacillota</taxon>
        <taxon>Bacilli</taxon>
        <taxon>Bacillales</taxon>
        <taxon>Bacillaceae</taxon>
        <taxon>Evansella</taxon>
    </lineage>
</organism>
<dbReference type="GO" id="GO:0003677">
    <property type="term" value="F:DNA binding"/>
    <property type="evidence" value="ECO:0007669"/>
    <property type="project" value="UniProtKB-KW"/>
</dbReference>
<dbReference type="InterPro" id="IPR011991">
    <property type="entry name" value="ArsR-like_HTH"/>
</dbReference>
<dbReference type="AlphaFoldDB" id="A0A1H3V0J8"/>
<sequence length="347" mass="40474">MKLADKLRFVSSPVIDLISCMQVVVNYEKLGKEKIQNAKASKEIESWIVETRTNMPAEMLEELNVFFNYESFLGVTLVPYIVKEKLYEDVHAFMSGLHQMSKRELFYFFTHTGYGPEEEIADYDNPAEVIAFLEKINLPEAEKWKLSYLIFDGDRTKQRLIKLVERFYYQYYQPNEEAAQTKEEETAAFFRQMLAEGKEHYFHDIMVQYGVDWQDEEKVYIFLSNFLGPSIMFTHVKKMGVTAFVLGTNHYEASGAGRGEKETLDAVRTMTDERRFAVLQLLKKKPLYGYELAQALGVSNSTVSHHLSALVSQYFVTAIRRENKVYYEVNRDEIQKVLRHLAEILTE</sequence>
<feature type="domain" description="HTH arsR-type" evidence="4">
    <location>
        <begin position="255"/>
        <end position="347"/>
    </location>
</feature>
<reference evidence="6" key="1">
    <citation type="submission" date="2016-10" db="EMBL/GenBank/DDBJ databases">
        <authorList>
            <person name="Varghese N."/>
            <person name="Submissions S."/>
        </authorList>
    </citation>
    <scope>NUCLEOTIDE SEQUENCE [LARGE SCALE GENOMIC DNA]</scope>
    <source>
        <strain evidence="6">SP</strain>
    </source>
</reference>
<dbReference type="GO" id="GO:0003700">
    <property type="term" value="F:DNA-binding transcription factor activity"/>
    <property type="evidence" value="ECO:0007669"/>
    <property type="project" value="InterPro"/>
</dbReference>
<evidence type="ECO:0000256" key="3">
    <source>
        <dbReference type="ARBA" id="ARBA00023163"/>
    </source>
</evidence>
<dbReference type="SMART" id="SM00418">
    <property type="entry name" value="HTH_ARSR"/>
    <property type="match status" value="1"/>
</dbReference>
<dbReference type="InterPro" id="IPR051081">
    <property type="entry name" value="HTH_MetalResp_TranReg"/>
</dbReference>
<keyword evidence="6" id="KW-1185">Reference proteome</keyword>
<dbReference type="PROSITE" id="PS50987">
    <property type="entry name" value="HTH_ARSR_2"/>
    <property type="match status" value="1"/>
</dbReference>
<protein>
    <submittedName>
        <fullName evidence="5">Regulatory protein, arsR family</fullName>
    </submittedName>
</protein>
<dbReference type="InterPro" id="IPR036388">
    <property type="entry name" value="WH-like_DNA-bd_sf"/>
</dbReference>
<evidence type="ECO:0000256" key="1">
    <source>
        <dbReference type="ARBA" id="ARBA00023015"/>
    </source>
</evidence>
<dbReference type="EMBL" id="FNPI01000033">
    <property type="protein sequence ID" value="SDZ68233.1"/>
    <property type="molecule type" value="Genomic_DNA"/>
</dbReference>